<comment type="caution">
    <text evidence="2">The sequence shown here is derived from an EMBL/GenBank/DDBJ whole genome shotgun (WGS) entry which is preliminary data.</text>
</comment>
<proteinExistence type="predicted"/>
<reference evidence="2 3" key="1">
    <citation type="submission" date="2018-08" db="EMBL/GenBank/DDBJ databases">
        <title>Genome sequence of Methylocystis hirsuta CSC1, a methanotroph able to accumulate PHAs.</title>
        <authorList>
            <person name="Bordel S."/>
            <person name="Rodriguez E."/>
            <person name="Gancedo J."/>
            <person name="Munoz R."/>
        </authorList>
    </citation>
    <scope>NUCLEOTIDE SEQUENCE [LARGE SCALE GENOMIC DNA]</scope>
    <source>
        <strain evidence="2 3">CSC1</strain>
    </source>
</reference>
<name>A0A3M9XTM9_9HYPH</name>
<feature type="compositionally biased region" description="Basic and acidic residues" evidence="1">
    <location>
        <begin position="37"/>
        <end position="49"/>
    </location>
</feature>
<dbReference type="InterPro" id="IPR009061">
    <property type="entry name" value="DNA-bd_dom_put_sf"/>
</dbReference>
<accession>A0A3M9XTM9</accession>
<keyword evidence="3" id="KW-1185">Reference proteome</keyword>
<dbReference type="OrthoDB" id="9801242at2"/>
<dbReference type="EMBL" id="QWDD01000001">
    <property type="protein sequence ID" value="RNJ51613.1"/>
    <property type="molecule type" value="Genomic_DNA"/>
</dbReference>
<evidence type="ECO:0000313" key="3">
    <source>
        <dbReference type="Proteomes" id="UP000268623"/>
    </source>
</evidence>
<evidence type="ECO:0000313" key="2">
    <source>
        <dbReference type="EMBL" id="RNJ51613.1"/>
    </source>
</evidence>
<dbReference type="Proteomes" id="UP000268623">
    <property type="component" value="Unassembled WGS sequence"/>
</dbReference>
<gene>
    <name evidence="2" type="ORF">D1O30_07040</name>
</gene>
<dbReference type="SUPFAM" id="SSF46955">
    <property type="entry name" value="Putative DNA-binding domain"/>
    <property type="match status" value="1"/>
</dbReference>
<protein>
    <submittedName>
        <fullName evidence="2">Transcriptional regulator</fullName>
    </submittedName>
</protein>
<sequence length="49" mass="5678">MVAAELNVSLPTIWRWRKAGKFPDPVNLPGNPRWRRSTIEKLKGVPHEQ</sequence>
<organism evidence="2 3">
    <name type="scientific">Methylocystis hirsuta</name>
    <dbReference type="NCBI Taxonomy" id="369798"/>
    <lineage>
        <taxon>Bacteria</taxon>
        <taxon>Pseudomonadati</taxon>
        <taxon>Pseudomonadota</taxon>
        <taxon>Alphaproteobacteria</taxon>
        <taxon>Hyphomicrobiales</taxon>
        <taxon>Methylocystaceae</taxon>
        <taxon>Methylocystis</taxon>
    </lineage>
</organism>
<dbReference type="AlphaFoldDB" id="A0A3M9XTM9"/>
<evidence type="ECO:0000256" key="1">
    <source>
        <dbReference type="SAM" id="MobiDB-lite"/>
    </source>
</evidence>
<feature type="region of interest" description="Disordered" evidence="1">
    <location>
        <begin position="29"/>
        <end position="49"/>
    </location>
</feature>